<organism evidence="2 3">
    <name type="scientific">Clostridium frigidicarnis</name>
    <dbReference type="NCBI Taxonomy" id="84698"/>
    <lineage>
        <taxon>Bacteria</taxon>
        <taxon>Bacillati</taxon>
        <taxon>Bacillota</taxon>
        <taxon>Clostridia</taxon>
        <taxon>Eubacteriales</taxon>
        <taxon>Clostridiaceae</taxon>
        <taxon>Clostridium</taxon>
    </lineage>
</organism>
<evidence type="ECO:0000313" key="3">
    <source>
        <dbReference type="Proteomes" id="UP000198619"/>
    </source>
</evidence>
<sequence length="61" mass="6984">MKPCPCCGYKTLEDNSIYDICETCFWEDHIVQFNDPDYEGGANTTSLRQAQLHFIKFGACD</sequence>
<feature type="domain" description="Cysteine-rich CPCC" evidence="1">
    <location>
        <begin position="3"/>
        <end position="61"/>
    </location>
</feature>
<dbReference type="RefSeq" id="WP_207647687.1">
    <property type="nucleotide sequence ID" value="NZ_FOKI01000028.1"/>
</dbReference>
<dbReference type="Proteomes" id="UP000198619">
    <property type="component" value="Unassembled WGS sequence"/>
</dbReference>
<gene>
    <name evidence="2" type="ORF">SAMN04488528_10287</name>
</gene>
<protein>
    <submittedName>
        <fullName evidence="2">Cysteine-rich CPCC</fullName>
    </submittedName>
</protein>
<name>A0A1I1A011_9CLOT</name>
<dbReference type="InterPro" id="IPR025983">
    <property type="entry name" value="Cys_rich_CPCC"/>
</dbReference>
<evidence type="ECO:0000259" key="1">
    <source>
        <dbReference type="Pfam" id="PF14206"/>
    </source>
</evidence>
<keyword evidence="3" id="KW-1185">Reference proteome</keyword>
<evidence type="ECO:0000313" key="2">
    <source>
        <dbReference type="EMBL" id="SFB31147.1"/>
    </source>
</evidence>
<accession>A0A1I1A011</accession>
<dbReference type="AlphaFoldDB" id="A0A1I1A011"/>
<dbReference type="Pfam" id="PF14206">
    <property type="entry name" value="Cys_rich_CPCC"/>
    <property type="match status" value="1"/>
</dbReference>
<proteinExistence type="predicted"/>
<reference evidence="2 3" key="1">
    <citation type="submission" date="2016-10" db="EMBL/GenBank/DDBJ databases">
        <authorList>
            <person name="de Groot N.N."/>
        </authorList>
    </citation>
    <scope>NUCLEOTIDE SEQUENCE [LARGE SCALE GENOMIC DNA]</scope>
    <source>
        <strain evidence="2 3">DSM 12271</strain>
    </source>
</reference>
<dbReference type="EMBL" id="FOKI01000028">
    <property type="protein sequence ID" value="SFB31147.1"/>
    <property type="molecule type" value="Genomic_DNA"/>
</dbReference>
<dbReference type="STRING" id="84698.SAMN04488528_10287"/>